<feature type="region of interest" description="Disordered" evidence="1">
    <location>
        <begin position="1"/>
        <end position="330"/>
    </location>
</feature>
<keyword evidence="3" id="KW-0176">Collagen</keyword>
<sequence>MFFDRPTLAGASPLGQSSPGGGGRGRPGARLPPASITAARKLGSPSSTPRILAPASPPGPRKVPPRSGKPPGRRGGAGGCTTSLRGWGAAGPPLPEGQAGRGGSRGRAIPTWPRRGPRNLAAPAPPAGRPPARRAPPRLPAQPRPPPSPGPSPAAAAAACSGGGAAPPQPDRRVGRTKRRRRRRELFSVSAPRSLRRRRRLLTEAGPVAVEKVRARQRQHPRPRPGAGAQRGSTDLCTVPSARPPVPSRLQAGGRGAGARAGGRAGGGARGLPGAVVSPAARRGGSGGPGDGRGGERASSAEPPGVGSVSSVAPGSNPSGLSARRAVAVGGGRWREGAEAGALHLRHGGRGRSGAGGTRLLAAPRACPRSSAHPRLWPALPKVPSTVGEPRLPPAPRGTLGTSGPGGSLVKNQQH</sequence>
<feature type="region of interest" description="Disordered" evidence="1">
    <location>
        <begin position="366"/>
        <end position="415"/>
    </location>
</feature>
<feature type="compositionally biased region" description="Low complexity" evidence="1">
    <location>
        <begin position="297"/>
        <end position="328"/>
    </location>
</feature>
<feature type="region of interest" description="Disordered" evidence="1">
    <location>
        <begin position="340"/>
        <end position="359"/>
    </location>
</feature>
<protein>
    <submittedName>
        <fullName evidence="3">Collagen alpha-1(I) chain</fullName>
    </submittedName>
</protein>
<organism evidence="2 3">
    <name type="scientific">Mesocricetus auratus</name>
    <name type="common">Golden hamster</name>
    <dbReference type="NCBI Taxonomy" id="10036"/>
    <lineage>
        <taxon>Eukaryota</taxon>
        <taxon>Metazoa</taxon>
        <taxon>Chordata</taxon>
        <taxon>Craniata</taxon>
        <taxon>Vertebrata</taxon>
        <taxon>Euteleostomi</taxon>
        <taxon>Mammalia</taxon>
        <taxon>Eutheria</taxon>
        <taxon>Euarchontoglires</taxon>
        <taxon>Glires</taxon>
        <taxon>Rodentia</taxon>
        <taxon>Myomorpha</taxon>
        <taxon>Muroidea</taxon>
        <taxon>Cricetidae</taxon>
        <taxon>Cricetinae</taxon>
        <taxon>Mesocricetus</taxon>
    </lineage>
</organism>
<evidence type="ECO:0000313" key="2">
    <source>
        <dbReference type="Proteomes" id="UP000886700"/>
    </source>
</evidence>
<gene>
    <name evidence="3" type="primary">LOC106021424</name>
</gene>
<feature type="compositionally biased region" description="Gly residues" evidence="1">
    <location>
        <begin position="253"/>
        <end position="271"/>
    </location>
</feature>
<reference evidence="3" key="1">
    <citation type="submission" date="2025-08" db="UniProtKB">
        <authorList>
            <consortium name="RefSeq"/>
        </authorList>
    </citation>
    <scope>IDENTIFICATION</scope>
    <source>
        <tissue evidence="3">Liver</tissue>
    </source>
</reference>
<proteinExistence type="predicted"/>
<keyword evidence="2" id="KW-1185">Reference proteome</keyword>
<dbReference type="GO" id="GO:0005581">
    <property type="term" value="C:collagen trimer"/>
    <property type="evidence" value="ECO:0007669"/>
    <property type="project" value="UniProtKB-KW"/>
</dbReference>
<dbReference type="RefSeq" id="XP_040586596.1">
    <property type="nucleotide sequence ID" value="XM_040730662.1"/>
</dbReference>
<dbReference type="GeneID" id="106021424"/>
<dbReference type="Proteomes" id="UP000886700">
    <property type="component" value="Unplaced"/>
</dbReference>
<accession>A0ABM2WE40</accession>
<feature type="compositionally biased region" description="Pro residues" evidence="1">
    <location>
        <begin position="137"/>
        <end position="152"/>
    </location>
</feature>
<evidence type="ECO:0000256" key="1">
    <source>
        <dbReference type="SAM" id="MobiDB-lite"/>
    </source>
</evidence>
<evidence type="ECO:0000313" key="3">
    <source>
        <dbReference type="RefSeq" id="XP_040586596.1"/>
    </source>
</evidence>
<feature type="compositionally biased region" description="Basic residues" evidence="1">
    <location>
        <begin position="175"/>
        <end position="184"/>
    </location>
</feature>
<name>A0ABM2WE40_MESAU</name>